<dbReference type="EMBL" id="AE017126">
    <property type="protein sequence ID" value="AAP99778.1"/>
    <property type="molecule type" value="Genomic_DNA"/>
</dbReference>
<reference evidence="1 2" key="1">
    <citation type="journal article" date="2003" name="Proc. Natl. Acad. Sci. U.S.A.">
        <title>Genome sequence of the cyanobacterium Prochlorococcus marinus SS120, a nearly minimal oxyphototrophic genome.</title>
        <authorList>
            <person name="Dufresne A."/>
            <person name="Salanoubat M."/>
            <person name="Partensky F."/>
            <person name="Artiguenave F."/>
            <person name="Axmann I.M."/>
            <person name="Barbe V."/>
            <person name="Duprat S."/>
            <person name="Galperin M.Y."/>
            <person name="Koonin E.V."/>
            <person name="Le Gall F."/>
            <person name="Makarova K.S."/>
            <person name="Ostrowski M."/>
            <person name="Oztas S."/>
            <person name="Robert C."/>
            <person name="Rogozin I.B."/>
            <person name="Scanlan D.J."/>
            <person name="Tandeau de Marsac N."/>
            <person name="Weissenbach J."/>
            <person name="Wincker P."/>
            <person name="Wolf Y.I."/>
            <person name="Hess W.R."/>
        </authorList>
    </citation>
    <scope>NUCLEOTIDE SEQUENCE [LARGE SCALE GENOMIC DNA]</scope>
    <source>
        <strain evidence="2">SARG / CCMP1375 / SS120</strain>
    </source>
</reference>
<evidence type="ECO:0000313" key="2">
    <source>
        <dbReference type="Proteomes" id="UP000001420"/>
    </source>
</evidence>
<name>Q7VCK6_PROMA</name>
<keyword evidence="2" id="KW-1185">Reference proteome</keyword>
<dbReference type="Proteomes" id="UP000001420">
    <property type="component" value="Chromosome"/>
</dbReference>
<dbReference type="eggNOG" id="ENOG502ZSYJ">
    <property type="taxonomic scope" value="Bacteria"/>
</dbReference>
<organism evidence="1 2">
    <name type="scientific">Prochlorococcus marinus (strain SARG / CCMP1375 / SS120)</name>
    <dbReference type="NCBI Taxonomy" id="167539"/>
    <lineage>
        <taxon>Bacteria</taxon>
        <taxon>Bacillati</taxon>
        <taxon>Cyanobacteriota</taxon>
        <taxon>Cyanophyceae</taxon>
        <taxon>Synechococcales</taxon>
        <taxon>Prochlorococcaceae</taxon>
        <taxon>Prochlorococcus</taxon>
    </lineage>
</organism>
<sequence>MSKNHLSLIAAILTFFCFPLKTQASYWLVVGSYRQGPGARPEVSGITSPSLYAIPMKSLELCESAGNKITNDIYKPVWQLDNRWSCIYNGG</sequence>
<protein>
    <submittedName>
        <fullName evidence="1">Uncharacterized protein</fullName>
    </submittedName>
</protein>
<dbReference type="AlphaFoldDB" id="Q7VCK6"/>
<dbReference type="STRING" id="167539.Pro_0734"/>
<gene>
    <name evidence="1" type="ordered locus">Pro_0734</name>
</gene>
<dbReference type="OrthoDB" id="541079at2"/>
<dbReference type="KEGG" id="pma:Pro_0734"/>
<dbReference type="EnsemblBacteria" id="AAP99778">
    <property type="protein sequence ID" value="AAP99778"/>
    <property type="gene ID" value="Pro_0734"/>
</dbReference>
<dbReference type="RefSeq" id="WP_011124886.1">
    <property type="nucleotide sequence ID" value="NC_005042.1"/>
</dbReference>
<dbReference type="PATRIC" id="fig|167539.5.peg.776"/>
<accession>Q7VCK6</accession>
<dbReference type="HOGENOM" id="CLU_2424555_0_0_3"/>
<evidence type="ECO:0000313" key="1">
    <source>
        <dbReference type="EMBL" id="AAP99778.1"/>
    </source>
</evidence>
<proteinExistence type="predicted"/>